<accession>A0A517YI80</accession>
<dbReference type="RefSeq" id="WP_145094487.1">
    <property type="nucleotide sequence ID" value="NZ_CP036274.1"/>
</dbReference>
<proteinExistence type="predicted"/>
<evidence type="ECO:0000313" key="1">
    <source>
        <dbReference type="EMBL" id="QDU29911.1"/>
    </source>
</evidence>
<evidence type="ECO:0008006" key="3">
    <source>
        <dbReference type="Google" id="ProtNLM"/>
    </source>
</evidence>
<sequence>MKRPHFFVALTVVLIAGACTPMERDIYVTATSQLGVTFTVPSQWTTTDEGNTFSLESPDNHAAIHAVMFTAAGSGSLTECGDTILPGFLPKEAKQWADSKWQPITIGTLPAMKRELVSVPATDHKWVLYVADGGEFYHAIILHGSKRAMDLNGPYYESLVLTFEHSDENP</sequence>
<dbReference type="Proteomes" id="UP000315017">
    <property type="component" value="Chromosome"/>
</dbReference>
<gene>
    <name evidence="1" type="ORF">ETAA8_50280</name>
</gene>
<name>A0A517YI80_9BACT</name>
<dbReference type="AlphaFoldDB" id="A0A517YI80"/>
<protein>
    <recommendedName>
        <fullName evidence="3">Lipoprotein</fullName>
    </recommendedName>
</protein>
<dbReference type="KEGG" id="aagg:ETAA8_50280"/>
<evidence type="ECO:0000313" key="2">
    <source>
        <dbReference type="Proteomes" id="UP000315017"/>
    </source>
</evidence>
<dbReference type="PROSITE" id="PS51257">
    <property type="entry name" value="PROKAR_LIPOPROTEIN"/>
    <property type="match status" value="1"/>
</dbReference>
<reference evidence="1 2" key="1">
    <citation type="submission" date="2019-02" db="EMBL/GenBank/DDBJ databases">
        <title>Deep-cultivation of Planctomycetes and their phenomic and genomic characterization uncovers novel biology.</title>
        <authorList>
            <person name="Wiegand S."/>
            <person name="Jogler M."/>
            <person name="Boedeker C."/>
            <person name="Pinto D."/>
            <person name="Vollmers J."/>
            <person name="Rivas-Marin E."/>
            <person name="Kohn T."/>
            <person name="Peeters S.H."/>
            <person name="Heuer A."/>
            <person name="Rast P."/>
            <person name="Oberbeckmann S."/>
            <person name="Bunk B."/>
            <person name="Jeske O."/>
            <person name="Meyerdierks A."/>
            <person name="Storesund J.E."/>
            <person name="Kallscheuer N."/>
            <person name="Luecker S."/>
            <person name="Lage O.M."/>
            <person name="Pohl T."/>
            <person name="Merkel B.J."/>
            <person name="Hornburger P."/>
            <person name="Mueller R.-W."/>
            <person name="Bruemmer F."/>
            <person name="Labrenz M."/>
            <person name="Spormann A.M."/>
            <person name="Op den Camp H."/>
            <person name="Overmann J."/>
            <person name="Amann R."/>
            <person name="Jetten M.S.M."/>
            <person name="Mascher T."/>
            <person name="Medema M.H."/>
            <person name="Devos D.P."/>
            <person name="Kaster A.-K."/>
            <person name="Ovreas L."/>
            <person name="Rohde M."/>
            <person name="Galperin M.Y."/>
            <person name="Jogler C."/>
        </authorList>
    </citation>
    <scope>NUCLEOTIDE SEQUENCE [LARGE SCALE GENOMIC DNA]</scope>
    <source>
        <strain evidence="1 2">ETA_A8</strain>
    </source>
</reference>
<organism evidence="1 2">
    <name type="scientific">Anatilimnocola aggregata</name>
    <dbReference type="NCBI Taxonomy" id="2528021"/>
    <lineage>
        <taxon>Bacteria</taxon>
        <taxon>Pseudomonadati</taxon>
        <taxon>Planctomycetota</taxon>
        <taxon>Planctomycetia</taxon>
        <taxon>Pirellulales</taxon>
        <taxon>Pirellulaceae</taxon>
        <taxon>Anatilimnocola</taxon>
    </lineage>
</organism>
<keyword evidence="2" id="KW-1185">Reference proteome</keyword>
<dbReference type="EMBL" id="CP036274">
    <property type="protein sequence ID" value="QDU29911.1"/>
    <property type="molecule type" value="Genomic_DNA"/>
</dbReference>